<gene>
    <name evidence="1" type="ORF">YC6258_00962</name>
</gene>
<dbReference type="AlphaFoldDB" id="A0A0C5VEM2"/>
<sequence length="37" mass="4614">MRTFQHDQTICDRLIFFMRHASKQMQNKDKKETFKKP</sequence>
<evidence type="ECO:0000313" key="2">
    <source>
        <dbReference type="Proteomes" id="UP000032266"/>
    </source>
</evidence>
<accession>A0A0C5VEM2</accession>
<organism evidence="1 2">
    <name type="scientific">Gynuella sunshinyii YC6258</name>
    <dbReference type="NCBI Taxonomy" id="1445510"/>
    <lineage>
        <taxon>Bacteria</taxon>
        <taxon>Pseudomonadati</taxon>
        <taxon>Pseudomonadota</taxon>
        <taxon>Gammaproteobacteria</taxon>
        <taxon>Oceanospirillales</taxon>
        <taxon>Saccharospirillaceae</taxon>
        <taxon>Gynuella</taxon>
    </lineage>
</organism>
<dbReference type="HOGENOM" id="CLU_3344211_0_0_6"/>
<protein>
    <submittedName>
        <fullName evidence="1">Uncharacterized protein</fullName>
    </submittedName>
</protein>
<proteinExistence type="predicted"/>
<evidence type="ECO:0000313" key="1">
    <source>
        <dbReference type="EMBL" id="AJQ93012.1"/>
    </source>
</evidence>
<dbReference type="KEGG" id="gsn:YC6258_00962"/>
<name>A0A0C5VEM2_9GAMM</name>
<dbReference type="STRING" id="1445510.YC6258_00962"/>
<dbReference type="EMBL" id="CP007142">
    <property type="protein sequence ID" value="AJQ93012.1"/>
    <property type="molecule type" value="Genomic_DNA"/>
</dbReference>
<reference evidence="1 2" key="1">
    <citation type="submission" date="2014-01" db="EMBL/GenBank/DDBJ databases">
        <title>Full genme sequencing of cellulolytic bacterium Gynuella sunshinyii YC6258T gen. nov., sp. nov.</title>
        <authorList>
            <person name="Khan H."/>
            <person name="Chung E.J."/>
            <person name="Chung Y.R."/>
        </authorList>
    </citation>
    <scope>NUCLEOTIDE SEQUENCE [LARGE SCALE GENOMIC DNA]</scope>
    <source>
        <strain evidence="1 2">YC6258</strain>
    </source>
</reference>
<dbReference type="Proteomes" id="UP000032266">
    <property type="component" value="Chromosome"/>
</dbReference>
<keyword evidence="2" id="KW-1185">Reference proteome</keyword>